<comment type="caution">
    <text evidence="2">The sequence shown here is derived from an EMBL/GenBank/DDBJ whole genome shotgun (WGS) entry which is preliminary data.</text>
</comment>
<evidence type="ECO:0000259" key="1">
    <source>
        <dbReference type="Pfam" id="PF10020"/>
    </source>
</evidence>
<evidence type="ECO:0000313" key="2">
    <source>
        <dbReference type="EMBL" id="MBP3959358.1"/>
    </source>
</evidence>
<dbReference type="InterPro" id="IPR019260">
    <property type="entry name" value="DUF2262"/>
</dbReference>
<organism evidence="2 3">
    <name type="scientific">Gemmata palustris</name>
    <dbReference type="NCBI Taxonomy" id="2822762"/>
    <lineage>
        <taxon>Bacteria</taxon>
        <taxon>Pseudomonadati</taxon>
        <taxon>Planctomycetota</taxon>
        <taxon>Planctomycetia</taxon>
        <taxon>Gemmatales</taxon>
        <taxon>Gemmataceae</taxon>
        <taxon>Gemmata</taxon>
    </lineage>
</organism>
<name>A0ABS5C0C4_9BACT</name>
<dbReference type="Proteomes" id="UP000676565">
    <property type="component" value="Unassembled WGS sequence"/>
</dbReference>
<feature type="domain" description="DUF2262" evidence="1">
    <location>
        <begin position="8"/>
        <end position="138"/>
    </location>
</feature>
<protein>
    <recommendedName>
        <fullName evidence="1">DUF2262 domain-containing protein</fullName>
    </recommendedName>
</protein>
<sequence>MAGSLHHPTLGFLEWDDKLAWWVGRIDLEPDHPVDIFISGEGDPPEAALMHVPDWLERIWSRELQYRRWTAEQVESGRWNSEEAMTVEDITNLLQLASINFDSDGEAGLYWGDQDRFYWGHNLVTDVDANGNPVRARIEG</sequence>
<keyword evidence="3" id="KW-1185">Reference proteome</keyword>
<gene>
    <name evidence="2" type="ORF">J8F10_29280</name>
</gene>
<dbReference type="RefSeq" id="WP_210659992.1">
    <property type="nucleotide sequence ID" value="NZ_JAGKQQ010000001.1"/>
</dbReference>
<reference evidence="2 3" key="1">
    <citation type="submission" date="2021-04" db="EMBL/GenBank/DDBJ databases">
        <authorList>
            <person name="Ivanova A."/>
        </authorList>
    </citation>
    <scope>NUCLEOTIDE SEQUENCE [LARGE SCALE GENOMIC DNA]</scope>
    <source>
        <strain evidence="2 3">G18</strain>
    </source>
</reference>
<dbReference type="Pfam" id="PF10020">
    <property type="entry name" value="DUF2262"/>
    <property type="match status" value="1"/>
</dbReference>
<proteinExistence type="predicted"/>
<evidence type="ECO:0000313" key="3">
    <source>
        <dbReference type="Proteomes" id="UP000676565"/>
    </source>
</evidence>
<accession>A0ABS5C0C4</accession>
<dbReference type="EMBL" id="JAGKQQ010000001">
    <property type="protein sequence ID" value="MBP3959358.1"/>
    <property type="molecule type" value="Genomic_DNA"/>
</dbReference>